<dbReference type="Proteomes" id="UP000184114">
    <property type="component" value="Unassembled WGS sequence"/>
</dbReference>
<organism evidence="1 2">
    <name type="scientific">Tissierella praeacuta DSM 18095</name>
    <dbReference type="NCBI Taxonomy" id="1123404"/>
    <lineage>
        <taxon>Bacteria</taxon>
        <taxon>Bacillati</taxon>
        <taxon>Bacillota</taxon>
        <taxon>Tissierellia</taxon>
        <taxon>Tissierellales</taxon>
        <taxon>Tissierellaceae</taxon>
        <taxon>Tissierella</taxon>
    </lineage>
</organism>
<dbReference type="PANTHER" id="PTHR36454:SF1">
    <property type="entry name" value="DUF1015 DOMAIN-CONTAINING PROTEIN"/>
    <property type="match status" value="1"/>
</dbReference>
<proteinExistence type="predicted"/>
<keyword evidence="2" id="KW-1185">Reference proteome</keyword>
<dbReference type="GeneID" id="90995398"/>
<accession>A0A1M4XG77</accession>
<sequence>MRIKTFQSLSIKETLRDNVITKYHNELLDSEIYFKNRKRNFNIKDILNQYSKFIIEDILVKNYKPCLYIHEESNTEYTIRSILTCVDILDSLKEKVIKHEQIYKEKIENMCSCFTECPVQSEPIMLFYTESHEFIDNLIDEVIEKQKETYSFVSINNKKHRYWRIENNDTINKFIEIFNKIGSLYVADGHHRLCSLENLYNMTDNIDIQTNFNKVFANIVSASQIKTIRFSREWKIRATDNINKQKESFLEALNKYFYVYSDFNNEYDSDENTIMKFCDEIFYLKRNKSNMREVNGCSAEIFQKYIEPLMNSCFDCCREIEPSINNDIENDNLNRITFNFSSPSIDEIILLCKKGYKFPRKTTFFYPKIEDGVIFCV</sequence>
<evidence type="ECO:0000313" key="1">
    <source>
        <dbReference type="EMBL" id="SHE92458.1"/>
    </source>
</evidence>
<dbReference type="STRING" id="1123404.SAMN02745784_02239"/>
<gene>
    <name evidence="1" type="ORF">SAMN02745784_02239</name>
</gene>
<name>A0A1M4XG77_9FIRM</name>
<dbReference type="AlphaFoldDB" id="A0A1M4XG77"/>
<dbReference type="PANTHER" id="PTHR36454">
    <property type="entry name" value="LMO2823 PROTEIN"/>
    <property type="match status" value="1"/>
</dbReference>
<reference evidence="2" key="1">
    <citation type="submission" date="2016-11" db="EMBL/GenBank/DDBJ databases">
        <authorList>
            <person name="Varghese N."/>
            <person name="Submissions S."/>
        </authorList>
    </citation>
    <scope>NUCLEOTIDE SEQUENCE [LARGE SCALE GENOMIC DNA]</scope>
    <source>
        <strain evidence="2">DSM 18095</strain>
    </source>
</reference>
<dbReference type="RefSeq" id="WP_072976305.1">
    <property type="nucleotide sequence ID" value="NZ_FQTY01000011.1"/>
</dbReference>
<dbReference type="Pfam" id="PF06245">
    <property type="entry name" value="DUF1015"/>
    <property type="match status" value="1"/>
</dbReference>
<dbReference type="InterPro" id="IPR008323">
    <property type="entry name" value="UCP033563"/>
</dbReference>
<protein>
    <submittedName>
        <fullName evidence="1">Uncharacterized conserved protein, DUF1015 family</fullName>
    </submittedName>
</protein>
<dbReference type="EMBL" id="FQTY01000011">
    <property type="protein sequence ID" value="SHE92458.1"/>
    <property type="molecule type" value="Genomic_DNA"/>
</dbReference>
<evidence type="ECO:0000313" key="2">
    <source>
        <dbReference type="Proteomes" id="UP000184114"/>
    </source>
</evidence>